<dbReference type="PRINTS" id="PR00878">
    <property type="entry name" value="CHOLNESTRASE"/>
</dbReference>
<feature type="domain" description="Acetylcholinesterase tetramerisation" evidence="11">
    <location>
        <begin position="580"/>
        <end position="618"/>
    </location>
</feature>
<evidence type="ECO:0000259" key="10">
    <source>
        <dbReference type="Pfam" id="PF00135"/>
    </source>
</evidence>
<dbReference type="PANTHER" id="PTHR43918">
    <property type="entry name" value="ACETYLCHOLINESTERASE"/>
    <property type="match status" value="1"/>
</dbReference>
<evidence type="ECO:0000256" key="7">
    <source>
        <dbReference type="ARBA" id="ARBA00023180"/>
    </source>
</evidence>
<dbReference type="Pfam" id="PF08674">
    <property type="entry name" value="AChE_tetra"/>
    <property type="match status" value="1"/>
</dbReference>
<feature type="active site" description="Acyl-ester intermediate" evidence="8">
    <location>
        <position position="224"/>
    </location>
</feature>
<dbReference type="InterPro" id="IPR002018">
    <property type="entry name" value="CarbesteraseB"/>
</dbReference>
<dbReference type="PROSITE" id="PS00122">
    <property type="entry name" value="CARBOXYLESTERASE_B_1"/>
    <property type="match status" value="1"/>
</dbReference>
<feature type="signal peptide" evidence="9">
    <location>
        <begin position="1"/>
        <end position="26"/>
    </location>
</feature>
<dbReference type="InterPro" id="IPR000997">
    <property type="entry name" value="Cholinesterase"/>
</dbReference>
<evidence type="ECO:0000256" key="3">
    <source>
        <dbReference type="ARBA" id="ARBA00022487"/>
    </source>
</evidence>
<keyword evidence="9" id="KW-0732">Signal</keyword>
<dbReference type="GO" id="GO:0005615">
    <property type="term" value="C:extracellular space"/>
    <property type="evidence" value="ECO:0007669"/>
    <property type="project" value="TreeGrafter"/>
</dbReference>
<keyword evidence="6" id="KW-1015">Disulfide bond</keyword>
<protein>
    <recommendedName>
        <fullName evidence="9">Carboxylic ester hydrolase</fullName>
        <ecNumber evidence="9">3.1.1.-</ecNumber>
    </recommendedName>
</protein>
<feature type="domain" description="Carboxylesterase type B" evidence="10">
    <location>
        <begin position="28"/>
        <end position="564"/>
    </location>
</feature>
<dbReference type="CDD" id="cd00312">
    <property type="entry name" value="Esterase_lipase"/>
    <property type="match status" value="1"/>
</dbReference>
<dbReference type="AlphaFoldDB" id="A0AAN8KLA3"/>
<dbReference type="Proteomes" id="UP001347796">
    <property type="component" value="Unassembled WGS sequence"/>
</dbReference>
<evidence type="ECO:0000256" key="1">
    <source>
        <dbReference type="ARBA" id="ARBA00004613"/>
    </source>
</evidence>
<evidence type="ECO:0000256" key="8">
    <source>
        <dbReference type="PIRSR" id="PIRSR600997-1"/>
    </source>
</evidence>
<keyword evidence="7" id="KW-0325">Glycoprotein</keyword>
<dbReference type="GO" id="GO:0006581">
    <property type="term" value="P:acetylcholine catabolic process"/>
    <property type="evidence" value="ECO:0007669"/>
    <property type="project" value="TreeGrafter"/>
</dbReference>
<name>A0AAN8KLA3_PATCE</name>
<comment type="subcellular location">
    <subcellularLocation>
        <location evidence="1">Secreted</location>
    </subcellularLocation>
</comment>
<proteinExistence type="inferred from homology"/>
<keyword evidence="4" id="KW-0964">Secreted</keyword>
<dbReference type="InterPro" id="IPR014788">
    <property type="entry name" value="AChE_tetra"/>
</dbReference>
<evidence type="ECO:0000259" key="11">
    <source>
        <dbReference type="Pfam" id="PF08674"/>
    </source>
</evidence>
<gene>
    <name evidence="12" type="ORF">SNE40_000445</name>
</gene>
<dbReference type="GO" id="GO:0019695">
    <property type="term" value="P:choline metabolic process"/>
    <property type="evidence" value="ECO:0007669"/>
    <property type="project" value="TreeGrafter"/>
</dbReference>
<organism evidence="12 13">
    <name type="scientific">Patella caerulea</name>
    <name type="common">Rayed Mediterranean limpet</name>
    <dbReference type="NCBI Taxonomy" id="87958"/>
    <lineage>
        <taxon>Eukaryota</taxon>
        <taxon>Metazoa</taxon>
        <taxon>Spiralia</taxon>
        <taxon>Lophotrochozoa</taxon>
        <taxon>Mollusca</taxon>
        <taxon>Gastropoda</taxon>
        <taxon>Patellogastropoda</taxon>
        <taxon>Patelloidea</taxon>
        <taxon>Patellidae</taxon>
        <taxon>Patella</taxon>
    </lineage>
</organism>
<comment type="caution">
    <text evidence="12">The sequence shown here is derived from an EMBL/GenBank/DDBJ whole genome shotgun (WGS) entry which is preliminary data.</text>
</comment>
<dbReference type="Gene3D" id="3.40.50.1820">
    <property type="entry name" value="alpha/beta hydrolase"/>
    <property type="match status" value="1"/>
</dbReference>
<evidence type="ECO:0000256" key="5">
    <source>
        <dbReference type="ARBA" id="ARBA00022801"/>
    </source>
</evidence>
<feature type="active site" description="Charge relay system" evidence="8">
    <location>
        <position position="350"/>
    </location>
</feature>
<dbReference type="PROSITE" id="PS00941">
    <property type="entry name" value="CARBOXYLESTERASE_B_2"/>
    <property type="match status" value="1"/>
</dbReference>
<dbReference type="EC" id="3.1.1.-" evidence="9"/>
<dbReference type="InterPro" id="IPR050654">
    <property type="entry name" value="AChE-related_enzymes"/>
</dbReference>
<dbReference type="InterPro" id="IPR019826">
    <property type="entry name" value="Carboxylesterase_B_AS"/>
</dbReference>
<reference evidence="12 13" key="1">
    <citation type="submission" date="2024-01" db="EMBL/GenBank/DDBJ databases">
        <title>The genome of the rayed Mediterranean limpet Patella caerulea (Linnaeus, 1758).</title>
        <authorList>
            <person name="Anh-Thu Weber A."/>
            <person name="Halstead-Nussloch G."/>
        </authorList>
    </citation>
    <scope>NUCLEOTIDE SEQUENCE [LARGE SCALE GENOMIC DNA]</scope>
    <source>
        <strain evidence="12">AATW-2023a</strain>
        <tissue evidence="12">Whole specimen</tissue>
    </source>
</reference>
<evidence type="ECO:0000313" key="12">
    <source>
        <dbReference type="EMBL" id="KAK6194913.1"/>
    </source>
</evidence>
<dbReference type="FunFam" id="3.40.50.1820:FF:000029">
    <property type="entry name" value="Acetylcholinesterase"/>
    <property type="match status" value="1"/>
</dbReference>
<evidence type="ECO:0000256" key="9">
    <source>
        <dbReference type="RuleBase" id="RU361235"/>
    </source>
</evidence>
<dbReference type="InterPro" id="IPR019819">
    <property type="entry name" value="Carboxylesterase_B_CS"/>
</dbReference>
<sequence>MELQLLAVTLFTHLLFLLQNTITVNGYNPIVKTEKGLVQGFRMTTNGKDLDAFFGIPYAKPPLGGMRFKPPIPVDPWDGILNATVKPKCCMQGYDQVFGNFSGAWVWNPNTQPSEDCLYLNVWVPKTNPPYENKAVMVWIYGGSFYSGSAALDIYDSQHLATENDVIVVAMQYRVGALGFLAMGHHEAPGNAGMFDQRLALEWVQRNIHHFGGSSKNVTLFGESAGAVSIGLHMVSPISRGLFDRAILQSGAPHNEWGTVPTEEGIRRGRLLAGFMDCDSKAEASDVIECLRNVPAEHFQMHEFSVAKGIIQFPFVPVVDGNFLVETPAESLIRGNFKRCPLLLGSNSNEGIWFLFYEIQEFFTLESTGLLTSEQFKAVLSRLFEFYPQYPHKQNDFGMDAIIFQYTNWLDPKDQYKNRLQSEQSVGDCHFVCFVQETASIYARAGMNVYSYLFDHRSSVSPWPEWTGVMHGDEIAFIFGEPLNANSKYLARERDLSRKLMRYWSNFAKTGDPNRGPGEMSLNEWPPFLPQTQDYLVLSTKYLHTADRSQAVRSGYKAHECAFWRNYLPHLVAGTADISDVEREWKLQFDQWKNHYIVDWKNQFDNFLNNYERRLQTCGGTP</sequence>
<keyword evidence="5 9" id="KW-0378">Hydrolase</keyword>
<feature type="chain" id="PRO_5042670485" description="Carboxylic ester hydrolase" evidence="9">
    <location>
        <begin position="27"/>
        <end position="622"/>
    </location>
</feature>
<evidence type="ECO:0000256" key="2">
    <source>
        <dbReference type="ARBA" id="ARBA00005964"/>
    </source>
</evidence>
<evidence type="ECO:0000256" key="4">
    <source>
        <dbReference type="ARBA" id="ARBA00022525"/>
    </source>
</evidence>
<feature type="active site" description="Charge relay system" evidence="8">
    <location>
        <position position="471"/>
    </location>
</feature>
<evidence type="ECO:0000256" key="6">
    <source>
        <dbReference type="ARBA" id="ARBA00023157"/>
    </source>
</evidence>
<dbReference type="Pfam" id="PF00135">
    <property type="entry name" value="COesterase"/>
    <property type="match status" value="1"/>
</dbReference>
<dbReference type="SUPFAM" id="SSF53474">
    <property type="entry name" value="alpha/beta-Hydrolases"/>
    <property type="match status" value="1"/>
</dbReference>
<comment type="similarity">
    <text evidence="2 9">Belongs to the type-B carboxylesterase/lipase family.</text>
</comment>
<accession>A0AAN8KLA3</accession>
<dbReference type="GO" id="GO:0005886">
    <property type="term" value="C:plasma membrane"/>
    <property type="evidence" value="ECO:0007669"/>
    <property type="project" value="TreeGrafter"/>
</dbReference>
<dbReference type="PANTHER" id="PTHR43918:SF12">
    <property type="entry name" value="ACETYLCHOLINESTERASE 1"/>
    <property type="match status" value="1"/>
</dbReference>
<keyword evidence="13" id="KW-1185">Reference proteome</keyword>
<dbReference type="InterPro" id="IPR029058">
    <property type="entry name" value="AB_hydrolase_fold"/>
</dbReference>
<evidence type="ECO:0000313" key="13">
    <source>
        <dbReference type="Proteomes" id="UP001347796"/>
    </source>
</evidence>
<dbReference type="GO" id="GO:0003990">
    <property type="term" value="F:acetylcholinesterase activity"/>
    <property type="evidence" value="ECO:0007669"/>
    <property type="project" value="TreeGrafter"/>
</dbReference>
<keyword evidence="3" id="KW-0719">Serine esterase</keyword>
<dbReference type="EMBL" id="JAZGQO010000001">
    <property type="protein sequence ID" value="KAK6194913.1"/>
    <property type="molecule type" value="Genomic_DNA"/>
</dbReference>